<dbReference type="Gene3D" id="3.60.10.10">
    <property type="entry name" value="Endonuclease/exonuclease/phosphatase"/>
    <property type="match status" value="1"/>
</dbReference>
<dbReference type="AlphaFoldDB" id="T1IMJ3"/>
<protein>
    <recommendedName>
        <fullName evidence="3">Endonuclease/exonuclease/phosphatase domain-containing protein</fullName>
    </recommendedName>
</protein>
<organism evidence="1 2">
    <name type="scientific">Strigamia maritima</name>
    <name type="common">European centipede</name>
    <name type="synonym">Geophilus maritimus</name>
    <dbReference type="NCBI Taxonomy" id="126957"/>
    <lineage>
        <taxon>Eukaryota</taxon>
        <taxon>Metazoa</taxon>
        <taxon>Ecdysozoa</taxon>
        <taxon>Arthropoda</taxon>
        <taxon>Myriapoda</taxon>
        <taxon>Chilopoda</taxon>
        <taxon>Pleurostigmophora</taxon>
        <taxon>Geophilomorpha</taxon>
        <taxon>Linotaeniidae</taxon>
        <taxon>Strigamia</taxon>
    </lineage>
</organism>
<dbReference type="PhylomeDB" id="T1IMJ3"/>
<proteinExistence type="predicted"/>
<accession>T1IMJ3</accession>
<dbReference type="InterPro" id="IPR036691">
    <property type="entry name" value="Endo/exonu/phosph_ase_sf"/>
</dbReference>
<dbReference type="SUPFAM" id="SSF56219">
    <property type="entry name" value="DNase I-like"/>
    <property type="match status" value="1"/>
</dbReference>
<keyword evidence="2" id="KW-1185">Reference proteome</keyword>
<reference evidence="1" key="2">
    <citation type="submission" date="2015-02" db="UniProtKB">
        <authorList>
            <consortium name="EnsemblMetazoa"/>
        </authorList>
    </citation>
    <scope>IDENTIFICATION</scope>
</reference>
<evidence type="ECO:0000313" key="1">
    <source>
        <dbReference type="EnsemblMetazoa" id="SMAR002200-PA"/>
    </source>
</evidence>
<dbReference type="EnsemblMetazoa" id="SMAR002200-RA">
    <property type="protein sequence ID" value="SMAR002200-PA"/>
    <property type="gene ID" value="SMAR002200"/>
</dbReference>
<name>T1IMJ3_STRMM</name>
<evidence type="ECO:0008006" key="3">
    <source>
        <dbReference type="Google" id="ProtNLM"/>
    </source>
</evidence>
<dbReference type="HOGENOM" id="CLU_1070871_0_0_1"/>
<evidence type="ECO:0000313" key="2">
    <source>
        <dbReference type="Proteomes" id="UP000014500"/>
    </source>
</evidence>
<dbReference type="Proteomes" id="UP000014500">
    <property type="component" value="Unassembled WGS sequence"/>
</dbReference>
<dbReference type="EMBL" id="AFFK01017136">
    <property type="status" value="NOT_ANNOTATED_CDS"/>
    <property type="molecule type" value="Genomic_DNA"/>
</dbReference>
<reference evidence="2" key="1">
    <citation type="submission" date="2011-05" db="EMBL/GenBank/DDBJ databases">
        <authorList>
            <person name="Richards S.R."/>
            <person name="Qu J."/>
            <person name="Jiang H."/>
            <person name="Jhangiani S.N."/>
            <person name="Agravi P."/>
            <person name="Goodspeed R."/>
            <person name="Gross S."/>
            <person name="Mandapat C."/>
            <person name="Jackson L."/>
            <person name="Mathew T."/>
            <person name="Pu L."/>
            <person name="Thornton R."/>
            <person name="Saada N."/>
            <person name="Wilczek-Boney K.B."/>
            <person name="Lee S."/>
            <person name="Kovar C."/>
            <person name="Wu Y."/>
            <person name="Scherer S.E."/>
            <person name="Worley K.C."/>
            <person name="Muzny D.M."/>
            <person name="Gibbs R."/>
        </authorList>
    </citation>
    <scope>NUCLEOTIDE SEQUENCE</scope>
    <source>
        <strain evidence="2">Brora</strain>
    </source>
</reference>
<dbReference type="OMA" id="ENREWIM"/>
<dbReference type="eggNOG" id="ENOG502SRB5">
    <property type="taxonomic scope" value="Eukaryota"/>
</dbReference>
<sequence>MNREFWTFVLTHDIIILLETWMEQKSERSFMARLATQFEWTTLPATRSYKKDRAKDGQLVGIRKGGVVSWCFSYWKYGIIIFIKHLDKRQDDIIVSAYCNEGLNSLGEDMANVLDEATRNGAQLLLIGDFNAWIGLENVTTDEDDTTTCKSEDKLLNFEEKKLLTFCDENALKILNGYGRGDYTGKFTFIGALGASVIDYAIVKEDNPDISLEVLARTESEHLPLVITLDWFFASQPITVSSSRCAGVGTRLLALSLLEI</sequence>